<reference evidence="11 12" key="1">
    <citation type="journal article" date="2017" name="BMC Genomics">
        <title>Comparative genomic and phylogenomic analyses of the Bifidobacteriaceae family.</title>
        <authorList>
            <person name="Lugli G.A."/>
            <person name="Milani C."/>
            <person name="Turroni F."/>
            <person name="Duranti S."/>
            <person name="Mancabelli L."/>
            <person name="Mangifesta M."/>
            <person name="Ferrario C."/>
            <person name="Modesto M."/>
            <person name="Mattarelli P."/>
            <person name="Jiri K."/>
            <person name="van Sinderen D."/>
            <person name="Ventura M."/>
        </authorList>
    </citation>
    <scope>NUCLEOTIDE SEQUENCE [LARGE SCALE GENOMIC DNA]</scope>
    <source>
        <strain evidence="11 12">LMG 28769</strain>
    </source>
</reference>
<sequence length="370" mass="40907">MLWVFYVLIALWMALWFMPYSLNGVRPLPECIALIPMLTVPLVLLMGISAFTGQWIQCYLGLILLVIQLIWFGASWLNLPKSVLHLFGFSERRRRSDSFEQNEADSARHVRAGQDPIAAHNALYFKVMSLNCRFGRADAAELLTYVQSENVDVLALQEVTPELIERLDKAGIGLDMPYRSLGSPSPQDNGGSNALFSRLKPVEQSASSVDILAANIPTLSIEVAGKRIRFASAHPKSPGRGGRFWQIGIERLAGFSKRITSLHEVHDVSHAKDLPSYSPAPQDTVVMGDLNSSLYHPVFRHLIRTSGLSDAAYEIRAGFHPTFPSSWKCVPAMLEIDHVLLTEGVVAHAVSTMVIHGSDHRALMASISIV</sequence>
<dbReference type="AlphaFoldDB" id="A0A261G4E3"/>
<evidence type="ECO:0000256" key="2">
    <source>
        <dbReference type="ARBA" id="ARBA00001946"/>
    </source>
</evidence>
<feature type="transmembrane region" description="Helical" evidence="9">
    <location>
        <begin position="6"/>
        <end position="25"/>
    </location>
</feature>
<dbReference type="InterPro" id="IPR005135">
    <property type="entry name" value="Endo/exonuclease/phosphatase"/>
</dbReference>
<evidence type="ECO:0000313" key="11">
    <source>
        <dbReference type="EMBL" id="OZG66063.1"/>
    </source>
</evidence>
<dbReference type="GO" id="GO:0004519">
    <property type="term" value="F:endonuclease activity"/>
    <property type="evidence" value="ECO:0007669"/>
    <property type="project" value="UniProtKB-KW"/>
</dbReference>
<dbReference type="Proteomes" id="UP000216451">
    <property type="component" value="Unassembled WGS sequence"/>
</dbReference>
<evidence type="ECO:0000313" key="12">
    <source>
        <dbReference type="Proteomes" id="UP000216451"/>
    </source>
</evidence>
<dbReference type="GO" id="GO:0046872">
    <property type="term" value="F:metal ion binding"/>
    <property type="evidence" value="ECO:0007669"/>
    <property type="project" value="UniProtKB-KW"/>
</dbReference>
<feature type="domain" description="Endonuclease/exonuclease/phosphatase" evidence="10">
    <location>
        <begin position="128"/>
        <end position="360"/>
    </location>
</feature>
<comment type="caution">
    <text evidence="11">The sequence shown here is derived from an EMBL/GenBank/DDBJ whole genome shotgun (WGS) entry which is preliminary data.</text>
</comment>
<keyword evidence="6" id="KW-0378">Hydrolase</keyword>
<evidence type="ECO:0000256" key="4">
    <source>
        <dbReference type="ARBA" id="ARBA00022723"/>
    </source>
</evidence>
<organism evidence="11 12">
    <name type="scientific">Bifidobacterium aquikefiri</name>
    <dbReference type="NCBI Taxonomy" id="1653207"/>
    <lineage>
        <taxon>Bacteria</taxon>
        <taxon>Bacillati</taxon>
        <taxon>Actinomycetota</taxon>
        <taxon>Actinomycetes</taxon>
        <taxon>Bifidobacteriales</taxon>
        <taxon>Bifidobacteriaceae</taxon>
        <taxon>Bifidobacterium</taxon>
    </lineage>
</organism>
<proteinExistence type="predicted"/>
<name>A0A261G4E3_9BIFI</name>
<evidence type="ECO:0000256" key="3">
    <source>
        <dbReference type="ARBA" id="ARBA00022722"/>
    </source>
</evidence>
<dbReference type="PANTHER" id="PTHR15822">
    <property type="entry name" value="TRAF AND TNF RECEPTOR-ASSOCIATED PROTEIN"/>
    <property type="match status" value="1"/>
</dbReference>
<dbReference type="GeneID" id="98296064"/>
<evidence type="ECO:0000256" key="7">
    <source>
        <dbReference type="ARBA" id="ARBA00022842"/>
    </source>
</evidence>
<dbReference type="Gene3D" id="3.60.10.10">
    <property type="entry name" value="Endonuclease/exonuclease/phosphatase"/>
    <property type="match status" value="1"/>
</dbReference>
<evidence type="ECO:0000256" key="6">
    <source>
        <dbReference type="ARBA" id="ARBA00022801"/>
    </source>
</evidence>
<dbReference type="PANTHER" id="PTHR15822:SF4">
    <property type="entry name" value="TYROSYL-DNA PHOSPHODIESTERASE 2"/>
    <property type="match status" value="1"/>
</dbReference>
<dbReference type="OrthoDB" id="2340043at2"/>
<evidence type="ECO:0000256" key="8">
    <source>
        <dbReference type="ARBA" id="ARBA00023204"/>
    </source>
</evidence>
<dbReference type="RefSeq" id="WP_158215668.1">
    <property type="nucleotide sequence ID" value="NZ_CALENZ010000024.1"/>
</dbReference>
<feature type="transmembrane region" description="Helical" evidence="9">
    <location>
        <begin position="32"/>
        <end position="53"/>
    </location>
</feature>
<keyword evidence="11" id="KW-0255">Endonuclease</keyword>
<keyword evidence="3" id="KW-0540">Nuclease</keyword>
<dbReference type="EMBL" id="MWXA01000006">
    <property type="protein sequence ID" value="OZG66063.1"/>
    <property type="molecule type" value="Genomic_DNA"/>
</dbReference>
<dbReference type="GO" id="GO:0006281">
    <property type="term" value="P:DNA repair"/>
    <property type="evidence" value="ECO:0007669"/>
    <property type="project" value="UniProtKB-KW"/>
</dbReference>
<evidence type="ECO:0000256" key="5">
    <source>
        <dbReference type="ARBA" id="ARBA00022763"/>
    </source>
</evidence>
<keyword evidence="12" id="KW-1185">Reference proteome</keyword>
<accession>A0A261G4E3</accession>
<comment type="cofactor">
    <cofactor evidence="2">
        <name>Mg(2+)</name>
        <dbReference type="ChEBI" id="CHEBI:18420"/>
    </cofactor>
</comment>
<dbReference type="Pfam" id="PF03372">
    <property type="entry name" value="Exo_endo_phos"/>
    <property type="match status" value="1"/>
</dbReference>
<evidence type="ECO:0000256" key="1">
    <source>
        <dbReference type="ARBA" id="ARBA00001936"/>
    </source>
</evidence>
<keyword evidence="9" id="KW-0472">Membrane</keyword>
<keyword evidence="8" id="KW-0234">DNA repair</keyword>
<keyword evidence="5" id="KW-0227">DNA damage</keyword>
<keyword evidence="4" id="KW-0479">Metal-binding</keyword>
<keyword evidence="7" id="KW-0460">Magnesium</keyword>
<keyword evidence="9" id="KW-0812">Transmembrane</keyword>
<evidence type="ECO:0000259" key="10">
    <source>
        <dbReference type="Pfam" id="PF03372"/>
    </source>
</evidence>
<dbReference type="InterPro" id="IPR051547">
    <property type="entry name" value="TDP2-like"/>
</dbReference>
<dbReference type="InterPro" id="IPR036691">
    <property type="entry name" value="Endo/exonu/phosph_ase_sf"/>
</dbReference>
<gene>
    <name evidence="11" type="ORF">BAQU_1397</name>
</gene>
<dbReference type="GO" id="GO:0004527">
    <property type="term" value="F:exonuclease activity"/>
    <property type="evidence" value="ECO:0007669"/>
    <property type="project" value="UniProtKB-KW"/>
</dbReference>
<evidence type="ECO:0000256" key="9">
    <source>
        <dbReference type="SAM" id="Phobius"/>
    </source>
</evidence>
<keyword evidence="9" id="KW-1133">Transmembrane helix</keyword>
<comment type="cofactor">
    <cofactor evidence="1">
        <name>Mn(2+)</name>
        <dbReference type="ChEBI" id="CHEBI:29035"/>
    </cofactor>
</comment>
<feature type="transmembrane region" description="Helical" evidence="9">
    <location>
        <begin position="59"/>
        <end position="79"/>
    </location>
</feature>
<dbReference type="SUPFAM" id="SSF56219">
    <property type="entry name" value="DNase I-like"/>
    <property type="match status" value="1"/>
</dbReference>
<keyword evidence="11" id="KW-0269">Exonuclease</keyword>
<protein>
    <submittedName>
        <fullName evidence="11">Endonuclease/exonuclease/phosphatase family protein</fullName>
    </submittedName>
</protein>